<sequence>MREVTIAVYAVSLLALVVLEVLARLPGSRVPTAGECLSSVMRHPAGRILVILSWWWTGWHFLAR</sequence>
<dbReference type="EMBL" id="BAAAHQ010000007">
    <property type="protein sequence ID" value="GAA0919672.1"/>
    <property type="molecule type" value="Genomic_DNA"/>
</dbReference>
<reference evidence="3" key="1">
    <citation type="journal article" date="2019" name="Int. J. Syst. Evol. Microbiol.">
        <title>The Global Catalogue of Microorganisms (GCM) 10K type strain sequencing project: providing services to taxonomists for standard genome sequencing and annotation.</title>
        <authorList>
            <consortium name="The Broad Institute Genomics Platform"/>
            <consortium name="The Broad Institute Genome Sequencing Center for Infectious Disease"/>
            <person name="Wu L."/>
            <person name="Ma J."/>
        </authorList>
    </citation>
    <scope>NUCLEOTIDE SEQUENCE [LARGE SCALE GENOMIC DNA]</scope>
    <source>
        <strain evidence="3">JCM 11136</strain>
    </source>
</reference>
<organism evidence="2 3">
    <name type="scientific">Nonomuraea longicatena</name>
    <dbReference type="NCBI Taxonomy" id="83682"/>
    <lineage>
        <taxon>Bacteria</taxon>
        <taxon>Bacillati</taxon>
        <taxon>Actinomycetota</taxon>
        <taxon>Actinomycetes</taxon>
        <taxon>Streptosporangiales</taxon>
        <taxon>Streptosporangiaceae</taxon>
        <taxon>Nonomuraea</taxon>
    </lineage>
</organism>
<dbReference type="RefSeq" id="WP_343949198.1">
    <property type="nucleotide sequence ID" value="NZ_BAAAHQ010000007.1"/>
</dbReference>
<dbReference type="Proteomes" id="UP001501578">
    <property type="component" value="Unassembled WGS sequence"/>
</dbReference>
<evidence type="ECO:0000313" key="2">
    <source>
        <dbReference type="EMBL" id="GAA0919672.1"/>
    </source>
</evidence>
<keyword evidence="1" id="KW-1133">Transmembrane helix</keyword>
<keyword evidence="1" id="KW-0812">Transmembrane</keyword>
<keyword evidence="1" id="KW-0472">Membrane</keyword>
<proteinExistence type="predicted"/>
<accession>A0ABP3ZE56</accession>
<gene>
    <name evidence="2" type="ORF">GCM10009560_17380</name>
</gene>
<dbReference type="Pfam" id="PF19684">
    <property type="entry name" value="DUF6186"/>
    <property type="match status" value="1"/>
</dbReference>
<name>A0ABP3ZE56_9ACTN</name>
<keyword evidence="3" id="KW-1185">Reference proteome</keyword>
<evidence type="ECO:0000256" key="1">
    <source>
        <dbReference type="SAM" id="Phobius"/>
    </source>
</evidence>
<feature type="transmembrane region" description="Helical" evidence="1">
    <location>
        <begin position="44"/>
        <end position="62"/>
    </location>
</feature>
<protein>
    <submittedName>
        <fullName evidence="2">Uncharacterized protein</fullName>
    </submittedName>
</protein>
<comment type="caution">
    <text evidence="2">The sequence shown here is derived from an EMBL/GenBank/DDBJ whole genome shotgun (WGS) entry which is preliminary data.</text>
</comment>
<dbReference type="InterPro" id="IPR046177">
    <property type="entry name" value="DUF6186"/>
</dbReference>
<evidence type="ECO:0000313" key="3">
    <source>
        <dbReference type="Proteomes" id="UP001501578"/>
    </source>
</evidence>
<feature type="transmembrane region" description="Helical" evidence="1">
    <location>
        <begin position="6"/>
        <end position="23"/>
    </location>
</feature>